<dbReference type="RefSeq" id="XP_007774324.1">
    <property type="nucleotide sequence ID" value="XM_007776134.1"/>
</dbReference>
<accession>A0A5M3M9K9</accession>
<sequence>MSTRTPSPSPSRNVVPPSPGRTSLQRAIRAHGIHQLYRKRLAEAKRLNPNGVLSLLPSTFDMLQKHSMSEEEYSDFVLLLAGKQLRTGGHLVPSSPASLAFVWENTRWAPLRHHAPISILFHVPAMGHYFVSQHLLPFVRSTSDAAPSSCILGVRIAFHEGTNSIGTIFCKPPFRRLYEETLQLTITGYTRTRRIAAGSVVTINPHFLDLHGTDAYPQLDNIVKLLQ</sequence>
<evidence type="ECO:0000256" key="1">
    <source>
        <dbReference type="SAM" id="MobiDB-lite"/>
    </source>
</evidence>
<feature type="compositionally biased region" description="Low complexity" evidence="1">
    <location>
        <begin position="1"/>
        <end position="15"/>
    </location>
</feature>
<dbReference type="EMBL" id="JH711588">
    <property type="protein sequence ID" value="EIW75626.1"/>
    <property type="molecule type" value="Genomic_DNA"/>
</dbReference>
<organism evidence="2 3">
    <name type="scientific">Coniophora puteana (strain RWD-64-598)</name>
    <name type="common">Brown rot fungus</name>
    <dbReference type="NCBI Taxonomy" id="741705"/>
    <lineage>
        <taxon>Eukaryota</taxon>
        <taxon>Fungi</taxon>
        <taxon>Dikarya</taxon>
        <taxon>Basidiomycota</taxon>
        <taxon>Agaricomycotina</taxon>
        <taxon>Agaricomycetes</taxon>
        <taxon>Agaricomycetidae</taxon>
        <taxon>Boletales</taxon>
        <taxon>Coniophorineae</taxon>
        <taxon>Coniophoraceae</taxon>
        <taxon>Coniophora</taxon>
    </lineage>
</organism>
<dbReference type="Proteomes" id="UP000053558">
    <property type="component" value="Unassembled WGS sequence"/>
</dbReference>
<feature type="region of interest" description="Disordered" evidence="1">
    <location>
        <begin position="1"/>
        <end position="22"/>
    </location>
</feature>
<protein>
    <submittedName>
        <fullName evidence="2">Uncharacterized protein</fullName>
    </submittedName>
</protein>
<keyword evidence="3" id="KW-1185">Reference proteome</keyword>
<evidence type="ECO:0000313" key="3">
    <source>
        <dbReference type="Proteomes" id="UP000053558"/>
    </source>
</evidence>
<dbReference type="GeneID" id="19204030"/>
<gene>
    <name evidence="2" type="ORF">CONPUDRAFT_159074</name>
</gene>
<dbReference type="AlphaFoldDB" id="A0A5M3M9K9"/>
<proteinExistence type="predicted"/>
<evidence type="ECO:0000313" key="2">
    <source>
        <dbReference type="EMBL" id="EIW75626.1"/>
    </source>
</evidence>
<dbReference type="KEGG" id="cput:CONPUDRAFT_159074"/>
<reference evidence="3" key="1">
    <citation type="journal article" date="2012" name="Science">
        <title>The Paleozoic origin of enzymatic lignin decomposition reconstructed from 31 fungal genomes.</title>
        <authorList>
            <person name="Floudas D."/>
            <person name="Binder M."/>
            <person name="Riley R."/>
            <person name="Barry K."/>
            <person name="Blanchette R.A."/>
            <person name="Henrissat B."/>
            <person name="Martinez A.T."/>
            <person name="Otillar R."/>
            <person name="Spatafora J.W."/>
            <person name="Yadav J.S."/>
            <person name="Aerts A."/>
            <person name="Benoit I."/>
            <person name="Boyd A."/>
            <person name="Carlson A."/>
            <person name="Copeland A."/>
            <person name="Coutinho P.M."/>
            <person name="de Vries R.P."/>
            <person name="Ferreira P."/>
            <person name="Findley K."/>
            <person name="Foster B."/>
            <person name="Gaskell J."/>
            <person name="Glotzer D."/>
            <person name="Gorecki P."/>
            <person name="Heitman J."/>
            <person name="Hesse C."/>
            <person name="Hori C."/>
            <person name="Igarashi K."/>
            <person name="Jurgens J.A."/>
            <person name="Kallen N."/>
            <person name="Kersten P."/>
            <person name="Kohler A."/>
            <person name="Kuees U."/>
            <person name="Kumar T.K.A."/>
            <person name="Kuo A."/>
            <person name="LaButti K."/>
            <person name="Larrondo L.F."/>
            <person name="Lindquist E."/>
            <person name="Ling A."/>
            <person name="Lombard V."/>
            <person name="Lucas S."/>
            <person name="Lundell T."/>
            <person name="Martin R."/>
            <person name="McLaughlin D.J."/>
            <person name="Morgenstern I."/>
            <person name="Morin E."/>
            <person name="Murat C."/>
            <person name="Nagy L.G."/>
            <person name="Nolan M."/>
            <person name="Ohm R.A."/>
            <person name="Patyshakuliyeva A."/>
            <person name="Rokas A."/>
            <person name="Ruiz-Duenas F.J."/>
            <person name="Sabat G."/>
            <person name="Salamov A."/>
            <person name="Samejima M."/>
            <person name="Schmutz J."/>
            <person name="Slot J.C."/>
            <person name="St John F."/>
            <person name="Stenlid J."/>
            <person name="Sun H."/>
            <person name="Sun S."/>
            <person name="Syed K."/>
            <person name="Tsang A."/>
            <person name="Wiebenga A."/>
            <person name="Young D."/>
            <person name="Pisabarro A."/>
            <person name="Eastwood D.C."/>
            <person name="Martin F."/>
            <person name="Cullen D."/>
            <person name="Grigoriev I.V."/>
            <person name="Hibbett D.S."/>
        </authorList>
    </citation>
    <scope>NUCLEOTIDE SEQUENCE [LARGE SCALE GENOMIC DNA]</scope>
    <source>
        <strain evidence="3">RWD-64-598 SS2</strain>
    </source>
</reference>
<comment type="caution">
    <text evidence="2">The sequence shown here is derived from an EMBL/GenBank/DDBJ whole genome shotgun (WGS) entry which is preliminary data.</text>
</comment>
<name>A0A5M3M9K9_CONPW</name>